<dbReference type="STRING" id="69.GLE_1344"/>
<gene>
    <name evidence="1" type="ORF">GLE_1344</name>
</gene>
<dbReference type="EMBL" id="CP013140">
    <property type="protein sequence ID" value="ALN56701.1"/>
    <property type="molecule type" value="Genomic_DNA"/>
</dbReference>
<name>A0A0S2DEF0_LYSEN</name>
<proteinExistence type="predicted"/>
<dbReference type="AlphaFoldDB" id="A0A0S2DEF0"/>
<sequence>MNEYSLSFPEDYAADAPIWESKGFYCEACLLAGGRSYRLFFYEPVRLAQDIAADLGQCGAFFEPNLVVVAAVNREHMERAARWLVETRQLTALKPEADAP</sequence>
<dbReference type="KEGG" id="lez:GLE_1344"/>
<protein>
    <submittedName>
        <fullName evidence="1">Uncharacterized protein</fullName>
    </submittedName>
</protein>
<organism evidence="1 2">
    <name type="scientific">Lysobacter enzymogenes</name>
    <dbReference type="NCBI Taxonomy" id="69"/>
    <lineage>
        <taxon>Bacteria</taxon>
        <taxon>Pseudomonadati</taxon>
        <taxon>Pseudomonadota</taxon>
        <taxon>Gammaproteobacteria</taxon>
        <taxon>Lysobacterales</taxon>
        <taxon>Lysobacteraceae</taxon>
        <taxon>Lysobacter</taxon>
    </lineage>
</organism>
<reference evidence="1 2" key="1">
    <citation type="submission" date="2015-11" db="EMBL/GenBank/DDBJ databases">
        <title>Genome sequences of Lysobacter enzymogenes strain C3 and Lysobacter antibioticus ATCC 29479.</title>
        <authorList>
            <person name="Kobayashi D.Y."/>
        </authorList>
    </citation>
    <scope>NUCLEOTIDE SEQUENCE [LARGE SCALE GENOMIC DNA]</scope>
    <source>
        <strain evidence="1 2">C3</strain>
    </source>
</reference>
<accession>A0A0S2DEF0</accession>
<evidence type="ECO:0000313" key="1">
    <source>
        <dbReference type="EMBL" id="ALN56701.1"/>
    </source>
</evidence>
<dbReference type="OrthoDB" id="513474at2"/>
<dbReference type="Proteomes" id="UP000061569">
    <property type="component" value="Chromosome"/>
</dbReference>
<evidence type="ECO:0000313" key="2">
    <source>
        <dbReference type="Proteomes" id="UP000061569"/>
    </source>
</evidence>
<dbReference type="PATRIC" id="fig|69.6.peg.1326"/>